<evidence type="ECO:0000313" key="3">
    <source>
        <dbReference type="Proteomes" id="UP000053766"/>
    </source>
</evidence>
<keyword evidence="3" id="KW-1185">Reference proteome</keyword>
<dbReference type="Proteomes" id="UP000053766">
    <property type="component" value="Unassembled WGS sequence"/>
</dbReference>
<feature type="compositionally biased region" description="Polar residues" evidence="1">
    <location>
        <begin position="35"/>
        <end position="76"/>
    </location>
</feature>
<dbReference type="AlphaFoldDB" id="A0A0D8YA89"/>
<dbReference type="OrthoDB" id="5856566at2759"/>
<organism evidence="2 3">
    <name type="scientific">Dictyocaulus viviparus</name>
    <name type="common">Bovine lungworm</name>
    <dbReference type="NCBI Taxonomy" id="29172"/>
    <lineage>
        <taxon>Eukaryota</taxon>
        <taxon>Metazoa</taxon>
        <taxon>Ecdysozoa</taxon>
        <taxon>Nematoda</taxon>
        <taxon>Chromadorea</taxon>
        <taxon>Rhabditida</taxon>
        <taxon>Rhabditina</taxon>
        <taxon>Rhabditomorpha</taxon>
        <taxon>Strongyloidea</taxon>
        <taxon>Metastrongylidae</taxon>
        <taxon>Dictyocaulus</taxon>
    </lineage>
</organism>
<gene>
    <name evidence="2" type="ORF">DICVIV_00620</name>
</gene>
<dbReference type="EMBL" id="KN716155">
    <property type="protein sequence ID" value="KJH53122.1"/>
    <property type="molecule type" value="Genomic_DNA"/>
</dbReference>
<reference evidence="3" key="2">
    <citation type="journal article" date="2016" name="Sci. Rep.">
        <title>Dictyocaulus viviparus genome, variome and transcriptome elucidate lungworm biology and support future intervention.</title>
        <authorList>
            <person name="McNulty S.N."/>
            <person name="Strube C."/>
            <person name="Rosa B.A."/>
            <person name="Martin J.C."/>
            <person name="Tyagi R."/>
            <person name="Choi Y.J."/>
            <person name="Wang Q."/>
            <person name="Hallsworth Pepin K."/>
            <person name="Zhang X."/>
            <person name="Ozersky P."/>
            <person name="Wilson R.K."/>
            <person name="Sternberg P.W."/>
            <person name="Gasser R.B."/>
            <person name="Mitreva M."/>
        </authorList>
    </citation>
    <scope>NUCLEOTIDE SEQUENCE [LARGE SCALE GENOMIC DNA]</scope>
    <source>
        <strain evidence="3">HannoverDv2000</strain>
    </source>
</reference>
<accession>A0A0D8YA89</accession>
<name>A0A0D8YA89_DICVI</name>
<sequence length="110" mass="12596">MRDDDKKRLHSGRISSTAWPEHIPSYTAPYREGRPTNTAVLTSPTPVQNYDFPAQQQPVTQSPVNVSQPHYSSQVPLVTPSRTDDFGSIMQYRQLQPNIIYTQEQYFSPE</sequence>
<proteinExistence type="predicted"/>
<feature type="region of interest" description="Disordered" evidence="1">
    <location>
        <begin position="1"/>
        <end position="77"/>
    </location>
</feature>
<evidence type="ECO:0000313" key="2">
    <source>
        <dbReference type="EMBL" id="KJH53122.1"/>
    </source>
</evidence>
<reference evidence="2 3" key="1">
    <citation type="submission" date="2013-11" db="EMBL/GenBank/DDBJ databases">
        <title>Draft genome of the bovine lungworm Dictyocaulus viviparus.</title>
        <authorList>
            <person name="Mitreva M."/>
        </authorList>
    </citation>
    <scope>NUCLEOTIDE SEQUENCE [LARGE SCALE GENOMIC DNA]</scope>
    <source>
        <strain evidence="2 3">HannoverDv2000</strain>
    </source>
</reference>
<protein>
    <submittedName>
        <fullName evidence="2">Uncharacterized protein</fullName>
    </submittedName>
</protein>
<evidence type="ECO:0000256" key="1">
    <source>
        <dbReference type="SAM" id="MobiDB-lite"/>
    </source>
</evidence>